<dbReference type="SMART" id="SM00895">
    <property type="entry name" value="FCD"/>
    <property type="match status" value="1"/>
</dbReference>
<evidence type="ECO:0000313" key="6">
    <source>
        <dbReference type="Proteomes" id="UP000265692"/>
    </source>
</evidence>
<dbReference type="Pfam" id="PF00392">
    <property type="entry name" value="GntR"/>
    <property type="match status" value="1"/>
</dbReference>
<dbReference type="GO" id="GO:0003677">
    <property type="term" value="F:DNA binding"/>
    <property type="evidence" value="ECO:0007669"/>
    <property type="project" value="UniProtKB-KW"/>
</dbReference>
<organism evidence="5 6">
    <name type="scientific">Ureibacillus yapensis</name>
    <dbReference type="NCBI Taxonomy" id="2304605"/>
    <lineage>
        <taxon>Bacteria</taxon>
        <taxon>Bacillati</taxon>
        <taxon>Bacillota</taxon>
        <taxon>Bacilli</taxon>
        <taxon>Bacillales</taxon>
        <taxon>Caryophanaceae</taxon>
        <taxon>Ureibacillus</taxon>
    </lineage>
</organism>
<keyword evidence="6" id="KW-1185">Reference proteome</keyword>
<sequence>MVNNIVNAKEFAYEEIKTGILKLKLTPGTKISEKAMSDRLNVSRTPIREAFLKLAEEELLTIVPQRGTFVSLINLDLAEEARFVREIIETKIVELCCDHVAEKSIFNLEVNLKMQEHHVNNHKQVKQIDKFHDLDEHFHKELFIACGKERTWKMIQNIAGHLNRFRLLRLIDTKDLDWALLLAHHKEIYQAIAEKDKNRAVELMEEHMRLMLFEKEILLHEFPEYFYSSE</sequence>
<dbReference type="RefSeq" id="WP_118877158.1">
    <property type="nucleotide sequence ID" value="NZ_QWEI01000009.1"/>
</dbReference>
<evidence type="ECO:0000256" key="3">
    <source>
        <dbReference type="ARBA" id="ARBA00023163"/>
    </source>
</evidence>
<dbReference type="InterPro" id="IPR011711">
    <property type="entry name" value="GntR_C"/>
</dbReference>
<evidence type="ECO:0000313" key="5">
    <source>
        <dbReference type="EMBL" id="RHW34044.1"/>
    </source>
</evidence>
<dbReference type="PROSITE" id="PS50949">
    <property type="entry name" value="HTH_GNTR"/>
    <property type="match status" value="1"/>
</dbReference>
<keyword evidence="2" id="KW-0238">DNA-binding</keyword>
<dbReference type="InterPro" id="IPR036390">
    <property type="entry name" value="WH_DNA-bd_sf"/>
</dbReference>
<accession>A0A396S825</accession>
<proteinExistence type="predicted"/>
<dbReference type="SUPFAM" id="SSF46785">
    <property type="entry name" value="Winged helix' DNA-binding domain"/>
    <property type="match status" value="1"/>
</dbReference>
<dbReference type="GO" id="GO:0003700">
    <property type="term" value="F:DNA-binding transcription factor activity"/>
    <property type="evidence" value="ECO:0007669"/>
    <property type="project" value="InterPro"/>
</dbReference>
<dbReference type="InterPro" id="IPR036388">
    <property type="entry name" value="WH-like_DNA-bd_sf"/>
</dbReference>
<dbReference type="CDD" id="cd07377">
    <property type="entry name" value="WHTH_GntR"/>
    <property type="match status" value="1"/>
</dbReference>
<dbReference type="PANTHER" id="PTHR43537">
    <property type="entry name" value="TRANSCRIPTIONAL REGULATOR, GNTR FAMILY"/>
    <property type="match status" value="1"/>
</dbReference>
<keyword evidence="1" id="KW-0805">Transcription regulation</keyword>
<dbReference type="EMBL" id="QWEI01000009">
    <property type="protein sequence ID" value="RHW34044.1"/>
    <property type="molecule type" value="Genomic_DNA"/>
</dbReference>
<name>A0A396S825_9BACL</name>
<feature type="domain" description="HTH gntR-type" evidence="4">
    <location>
        <begin position="6"/>
        <end position="73"/>
    </location>
</feature>
<dbReference type="AlphaFoldDB" id="A0A396S825"/>
<keyword evidence="3" id="KW-0804">Transcription</keyword>
<dbReference type="InterPro" id="IPR008920">
    <property type="entry name" value="TF_FadR/GntR_C"/>
</dbReference>
<evidence type="ECO:0000259" key="4">
    <source>
        <dbReference type="PROSITE" id="PS50949"/>
    </source>
</evidence>
<evidence type="ECO:0000256" key="2">
    <source>
        <dbReference type="ARBA" id="ARBA00023125"/>
    </source>
</evidence>
<dbReference type="PANTHER" id="PTHR43537:SF5">
    <property type="entry name" value="UXU OPERON TRANSCRIPTIONAL REGULATOR"/>
    <property type="match status" value="1"/>
</dbReference>
<dbReference type="Pfam" id="PF07729">
    <property type="entry name" value="FCD"/>
    <property type="match status" value="1"/>
</dbReference>
<protein>
    <submittedName>
        <fullName evidence="5">GntR family transcriptional regulator</fullName>
    </submittedName>
</protein>
<gene>
    <name evidence="5" type="ORF">D1B33_14700</name>
</gene>
<dbReference type="Gene3D" id="1.20.120.530">
    <property type="entry name" value="GntR ligand-binding domain-like"/>
    <property type="match status" value="1"/>
</dbReference>
<dbReference type="InterPro" id="IPR000524">
    <property type="entry name" value="Tscrpt_reg_HTH_GntR"/>
</dbReference>
<dbReference type="OrthoDB" id="574518at2"/>
<dbReference type="Proteomes" id="UP000265692">
    <property type="component" value="Unassembled WGS sequence"/>
</dbReference>
<dbReference type="Gene3D" id="1.10.10.10">
    <property type="entry name" value="Winged helix-like DNA-binding domain superfamily/Winged helix DNA-binding domain"/>
    <property type="match status" value="1"/>
</dbReference>
<reference evidence="5 6" key="1">
    <citation type="submission" date="2018-08" db="EMBL/GenBank/DDBJ databases">
        <title>Lysinibacillus sp. YLB-03 draft genome sequence.</title>
        <authorList>
            <person name="Yu L."/>
        </authorList>
    </citation>
    <scope>NUCLEOTIDE SEQUENCE [LARGE SCALE GENOMIC DNA]</scope>
    <source>
        <strain evidence="5 6">YLB-03</strain>
    </source>
</reference>
<evidence type="ECO:0000256" key="1">
    <source>
        <dbReference type="ARBA" id="ARBA00023015"/>
    </source>
</evidence>
<dbReference type="SUPFAM" id="SSF48008">
    <property type="entry name" value="GntR ligand-binding domain-like"/>
    <property type="match status" value="1"/>
</dbReference>
<dbReference type="SMART" id="SM00345">
    <property type="entry name" value="HTH_GNTR"/>
    <property type="match status" value="1"/>
</dbReference>
<comment type="caution">
    <text evidence="5">The sequence shown here is derived from an EMBL/GenBank/DDBJ whole genome shotgun (WGS) entry which is preliminary data.</text>
</comment>